<dbReference type="Pfam" id="PF07799">
    <property type="entry name" value="DUF1643"/>
    <property type="match status" value="1"/>
</dbReference>
<name>A0ABU0R8T3_9MICO</name>
<organism evidence="1 2">
    <name type="scientific">Agromyces ramosus</name>
    <dbReference type="NCBI Taxonomy" id="33879"/>
    <lineage>
        <taxon>Bacteria</taxon>
        <taxon>Bacillati</taxon>
        <taxon>Actinomycetota</taxon>
        <taxon>Actinomycetes</taxon>
        <taxon>Micrococcales</taxon>
        <taxon>Microbacteriaceae</taxon>
        <taxon>Agromyces</taxon>
    </lineage>
</organism>
<proteinExistence type="predicted"/>
<evidence type="ECO:0008006" key="3">
    <source>
        <dbReference type="Google" id="ProtNLM"/>
    </source>
</evidence>
<comment type="caution">
    <text evidence="1">The sequence shown here is derived from an EMBL/GenBank/DDBJ whole genome shotgun (WGS) entry which is preliminary data.</text>
</comment>
<reference evidence="1 2" key="1">
    <citation type="submission" date="2023-07" db="EMBL/GenBank/DDBJ databases">
        <title>Comparative genomics of wheat-associated soil bacteria to identify genetic determinants of phenazine resistance.</title>
        <authorList>
            <person name="Mouncey N."/>
        </authorList>
    </citation>
    <scope>NUCLEOTIDE SEQUENCE [LARGE SCALE GENOMIC DNA]</scope>
    <source>
        <strain evidence="1 2">V3I3</strain>
    </source>
</reference>
<protein>
    <recommendedName>
        <fullName evidence="3">DUF1643 domain-containing protein</fullName>
    </recommendedName>
</protein>
<keyword evidence="2" id="KW-1185">Reference proteome</keyword>
<dbReference type="EMBL" id="JAUSYY010000001">
    <property type="protein sequence ID" value="MDQ0894478.1"/>
    <property type="molecule type" value="Genomic_DNA"/>
</dbReference>
<evidence type="ECO:0000313" key="2">
    <source>
        <dbReference type="Proteomes" id="UP001239083"/>
    </source>
</evidence>
<dbReference type="RefSeq" id="WP_307041747.1">
    <property type="nucleotide sequence ID" value="NZ_JAUSYY010000001.1"/>
</dbReference>
<dbReference type="Proteomes" id="UP001239083">
    <property type="component" value="Unassembled WGS sequence"/>
</dbReference>
<gene>
    <name evidence="1" type="ORF">QFZ26_002033</name>
</gene>
<accession>A0ABU0R8T3</accession>
<sequence>MTEFVSTTADIRGDYRYSLTRVWDEALPTITYVLLNPSTADAQQLDPTLRRCVSFAKREGYGGMVILNLYAFRTKSPKVMKAATDPVGPENDRMLAGVTGTVVAGWGNNADPARVAQVVALLPPLLALGVTKKGNPQHPLYVLGDAPLIVWAP</sequence>
<dbReference type="InterPro" id="IPR012441">
    <property type="entry name" value="DUF1643"/>
</dbReference>
<evidence type="ECO:0000313" key="1">
    <source>
        <dbReference type="EMBL" id="MDQ0894478.1"/>
    </source>
</evidence>